<proteinExistence type="predicted"/>
<dbReference type="InterPro" id="IPR002829">
    <property type="entry name" value="DUF116"/>
</dbReference>
<dbReference type="PATRIC" id="fig|294671.3.peg.803"/>
<keyword evidence="1" id="KW-1133">Transmembrane helix</keyword>
<dbReference type="KEGG" id="mol:YLM1_0770"/>
<gene>
    <name evidence="2" type="ORF">YLM1_0770</name>
</gene>
<evidence type="ECO:0000313" key="3">
    <source>
        <dbReference type="Proteomes" id="UP000066376"/>
    </source>
</evidence>
<accession>A0A126QZV2</accession>
<evidence type="ECO:0000256" key="1">
    <source>
        <dbReference type="SAM" id="Phobius"/>
    </source>
</evidence>
<dbReference type="EMBL" id="CP014265">
    <property type="protein sequence ID" value="AMK15327.1"/>
    <property type="molecule type" value="Genomic_DNA"/>
</dbReference>
<organism evidence="2 3">
    <name type="scientific">Methanobrevibacter olleyae</name>
    <dbReference type="NCBI Taxonomy" id="294671"/>
    <lineage>
        <taxon>Archaea</taxon>
        <taxon>Methanobacteriati</taxon>
        <taxon>Methanobacteriota</taxon>
        <taxon>Methanomada group</taxon>
        <taxon>Methanobacteria</taxon>
        <taxon>Methanobacteriales</taxon>
        <taxon>Methanobacteriaceae</taxon>
        <taxon>Methanobrevibacter</taxon>
    </lineage>
</organism>
<feature type="transmembrane region" description="Helical" evidence="1">
    <location>
        <begin position="42"/>
        <end position="59"/>
    </location>
</feature>
<feature type="transmembrane region" description="Helical" evidence="1">
    <location>
        <begin position="14"/>
        <end position="35"/>
    </location>
</feature>
<keyword evidence="1" id="KW-0812">Transmembrane</keyword>
<protein>
    <recommendedName>
        <fullName evidence="4">DUF116 domain-containing protein</fullName>
    </recommendedName>
</protein>
<name>A0A126QZV2_METOL</name>
<reference evidence="3" key="2">
    <citation type="submission" date="2016-02" db="EMBL/GenBank/DDBJ databases">
        <title>The draft genome sequence of the rumen methanogen Methanobrevibacter olleyae YLM1.</title>
        <authorList>
            <consortium name="New Zealand Agricultural Greenhouse Gas Research Centre/Pastoral Greenhouse Gas Research Consortium"/>
            <person name="Kelly W.J."/>
            <person name="Li D."/>
            <person name="Lambie S.C."/>
            <person name="Attwood G.T."/>
            <person name="Altermann E."/>
            <person name="Leahy S.C."/>
        </authorList>
    </citation>
    <scope>NUCLEOTIDE SEQUENCE [LARGE SCALE GENOMIC DNA]</scope>
    <source>
        <strain evidence="3">YLM1</strain>
    </source>
</reference>
<reference evidence="2 3" key="1">
    <citation type="journal article" date="2016" name="Genome Announc.">
        <title>Draft Genome Sequence of the Rumen Methanogen Methanobrevibacter olleyae YLM1.</title>
        <authorList>
            <person name="Kelly W.J."/>
            <person name="Li D."/>
            <person name="Lambie S.C."/>
            <person name="Cox F."/>
            <person name="Attwood G.T."/>
            <person name="Altermann E."/>
            <person name="Leahy S.C."/>
        </authorList>
    </citation>
    <scope>NUCLEOTIDE SEQUENCE [LARGE SCALE GENOMIC DNA]</scope>
    <source>
        <strain evidence="2 3">YLM1</strain>
    </source>
</reference>
<dbReference type="PIRSF" id="PIRSF006594">
    <property type="entry name" value="UCP006594"/>
    <property type="match status" value="1"/>
</dbReference>
<dbReference type="Proteomes" id="UP000066376">
    <property type="component" value="Chromosome"/>
</dbReference>
<dbReference type="STRING" id="294671.YLM1_0770"/>
<keyword evidence="3" id="KW-1185">Reference proteome</keyword>
<evidence type="ECO:0008006" key="4">
    <source>
        <dbReference type="Google" id="ProtNLM"/>
    </source>
</evidence>
<dbReference type="AlphaFoldDB" id="A0A126QZV2"/>
<evidence type="ECO:0000313" key="2">
    <source>
        <dbReference type="EMBL" id="AMK15327.1"/>
    </source>
</evidence>
<sequence length="242" mass="27113">MLLHEQAFQLIGEVVILLICLLVVILIIGLILGIVLVRRNKLLFPSLIIFIVNVFYSPLKSLVNLLGLDDALVDNIGIEVRNKVNKHRFEMIPPEEKIIVLPHCLRSAHCEASLKETGIKCTYCGKCAIGIIKEKAEPMGYRVFIVPGSSFVKKIVQQNRFKAVVGVACHVDLNQTMMVLEDFAPQGVLLSTSGCFETKVDISKVLETIGYYEYRKEQKGKKDTESINIETIDDDLDIKPSK</sequence>
<dbReference type="PANTHER" id="PTHR43801:SF1">
    <property type="entry name" value="POLYPRENYL SYNTHETASE"/>
    <property type="match status" value="1"/>
</dbReference>
<keyword evidence="1" id="KW-0472">Membrane</keyword>
<dbReference type="GeneID" id="28489067"/>
<dbReference type="Pfam" id="PF01976">
    <property type="entry name" value="DUF116"/>
    <property type="match status" value="1"/>
</dbReference>
<dbReference type="PANTHER" id="PTHR43801">
    <property type="entry name" value="NUCLEOTIDE-BINDING PROTEIN-RELATED"/>
    <property type="match status" value="1"/>
</dbReference>
<dbReference type="RefSeq" id="WP_067146485.1">
    <property type="nucleotide sequence ID" value="NZ_CP014265.1"/>
</dbReference>